<reference evidence="3" key="1">
    <citation type="submission" date="2022-04" db="EMBL/GenBank/DDBJ databases">
        <title>Roseomonas acroporae sp. nov., isolated from coral Acropora digitifera.</title>
        <authorList>
            <person name="Sun H."/>
        </authorList>
    </citation>
    <scope>NUCLEOTIDE SEQUENCE</scope>
    <source>
        <strain evidence="3">NAR14</strain>
    </source>
</reference>
<feature type="signal peptide" evidence="2">
    <location>
        <begin position="1"/>
        <end position="17"/>
    </location>
</feature>
<dbReference type="RefSeq" id="WP_248665840.1">
    <property type="nucleotide sequence ID" value="NZ_JALPRX010000016.1"/>
</dbReference>
<dbReference type="EMBL" id="JALPRX010000016">
    <property type="protein sequence ID" value="MCK8783715.1"/>
    <property type="molecule type" value="Genomic_DNA"/>
</dbReference>
<proteinExistence type="predicted"/>
<gene>
    <name evidence="3" type="ORF">M0638_04875</name>
</gene>
<evidence type="ECO:0000256" key="2">
    <source>
        <dbReference type="SAM" id="SignalP"/>
    </source>
</evidence>
<sequence length="61" mass="6050">MHPALAVLLLLALPPLAGCTYSSPSPSSGSSSSSRPAPDTVYLPPGTTVVCTGTGRPPPCD</sequence>
<organism evidence="3 4">
    <name type="scientific">Roseomonas acroporae</name>
    <dbReference type="NCBI Taxonomy" id="2937791"/>
    <lineage>
        <taxon>Bacteria</taxon>
        <taxon>Pseudomonadati</taxon>
        <taxon>Pseudomonadota</taxon>
        <taxon>Alphaproteobacteria</taxon>
        <taxon>Acetobacterales</taxon>
        <taxon>Roseomonadaceae</taxon>
        <taxon>Roseomonas</taxon>
    </lineage>
</organism>
<evidence type="ECO:0000256" key="1">
    <source>
        <dbReference type="SAM" id="MobiDB-lite"/>
    </source>
</evidence>
<keyword evidence="4" id="KW-1185">Reference proteome</keyword>
<name>A0A9X1Y620_9PROT</name>
<feature type="compositionally biased region" description="Low complexity" evidence="1">
    <location>
        <begin position="44"/>
        <end position="55"/>
    </location>
</feature>
<dbReference type="AlphaFoldDB" id="A0A9X1Y620"/>
<protein>
    <recommendedName>
        <fullName evidence="5">Lipoprotein</fullName>
    </recommendedName>
</protein>
<evidence type="ECO:0000313" key="4">
    <source>
        <dbReference type="Proteomes" id="UP001139516"/>
    </source>
</evidence>
<feature type="chain" id="PRO_5040724014" description="Lipoprotein" evidence="2">
    <location>
        <begin position="18"/>
        <end position="61"/>
    </location>
</feature>
<evidence type="ECO:0000313" key="3">
    <source>
        <dbReference type="EMBL" id="MCK8783715.1"/>
    </source>
</evidence>
<keyword evidence="2" id="KW-0732">Signal</keyword>
<feature type="compositionally biased region" description="Low complexity" evidence="1">
    <location>
        <begin position="21"/>
        <end position="34"/>
    </location>
</feature>
<feature type="region of interest" description="Disordered" evidence="1">
    <location>
        <begin position="21"/>
        <end position="61"/>
    </location>
</feature>
<accession>A0A9X1Y620</accession>
<comment type="caution">
    <text evidence="3">The sequence shown here is derived from an EMBL/GenBank/DDBJ whole genome shotgun (WGS) entry which is preliminary data.</text>
</comment>
<evidence type="ECO:0008006" key="5">
    <source>
        <dbReference type="Google" id="ProtNLM"/>
    </source>
</evidence>
<dbReference type="Proteomes" id="UP001139516">
    <property type="component" value="Unassembled WGS sequence"/>
</dbReference>